<evidence type="ECO:0000313" key="1">
    <source>
        <dbReference type="EMBL" id="NPC66986.1"/>
    </source>
</evidence>
<keyword evidence="2" id="KW-1185">Reference proteome</keyword>
<evidence type="ECO:0000313" key="2">
    <source>
        <dbReference type="Proteomes" id="UP000623090"/>
    </source>
</evidence>
<protein>
    <submittedName>
        <fullName evidence="1">Uncharacterized protein</fullName>
    </submittedName>
</protein>
<dbReference type="EMBL" id="JABJWC010000028">
    <property type="protein sequence ID" value="NPC66986.1"/>
    <property type="molecule type" value="Genomic_DNA"/>
</dbReference>
<comment type="caution">
    <text evidence="1">The sequence shown here is derived from an EMBL/GenBank/DDBJ whole genome shotgun (WGS) entry which is preliminary data.</text>
</comment>
<name>A0ABX2AF30_9PROT</name>
<accession>A0ABX2AF30</accession>
<sequence length="45" mass="5231">MTDQHLAAPGLAGLLWPRRSLCYRRLAGWLIPDMRWMERPGPLDI</sequence>
<reference evidence="1 2" key="1">
    <citation type="journal article" date="2020" name="Microorganisms">
        <title>Description of Komagataeibacter melaceti sp. nov. and Komagataeibacter melomenusus sp. nov. Isolated from Apple Cider Vinegar.</title>
        <authorList>
            <person name="Maric L."/>
            <person name="Cleenwerck I."/>
            <person name="Accetto T."/>
            <person name="Vandamme P."/>
            <person name="Trcek J."/>
        </authorList>
    </citation>
    <scope>NUCLEOTIDE SEQUENCE [LARGE SCALE GENOMIC DNA]</scope>
    <source>
        <strain evidence="1 2">AV436</strain>
    </source>
</reference>
<proteinExistence type="predicted"/>
<organism evidence="1 2">
    <name type="scientific">Komagataeibacter melomenusus</name>
    <dbReference type="NCBI Taxonomy" id="2766578"/>
    <lineage>
        <taxon>Bacteria</taxon>
        <taxon>Pseudomonadati</taxon>
        <taxon>Pseudomonadota</taxon>
        <taxon>Alphaproteobacteria</taxon>
        <taxon>Acetobacterales</taxon>
        <taxon>Acetobacteraceae</taxon>
        <taxon>Komagataeibacter</taxon>
    </lineage>
</organism>
<gene>
    <name evidence="1" type="ORF">HNW77_11395</name>
</gene>
<dbReference type="RefSeq" id="WP_172157738.1">
    <property type="nucleotide sequence ID" value="NZ_JABJWC010000028.1"/>
</dbReference>
<dbReference type="Proteomes" id="UP000623090">
    <property type="component" value="Unassembled WGS sequence"/>
</dbReference>